<evidence type="ECO:0000313" key="10">
    <source>
        <dbReference type="EMBL" id="GGM60315.1"/>
    </source>
</evidence>
<evidence type="ECO:0000256" key="6">
    <source>
        <dbReference type="ARBA" id="ARBA00023136"/>
    </source>
</evidence>
<dbReference type="GO" id="GO:0016020">
    <property type="term" value="C:membrane"/>
    <property type="evidence" value="ECO:0007669"/>
    <property type="project" value="UniProtKB-SubCell"/>
</dbReference>
<dbReference type="GO" id="GO:0016117">
    <property type="term" value="P:carotenoid biosynthetic process"/>
    <property type="evidence" value="ECO:0007669"/>
    <property type="project" value="UniProtKB-KW"/>
</dbReference>
<dbReference type="GO" id="GO:0016872">
    <property type="term" value="F:intramolecular lyase activity"/>
    <property type="evidence" value="ECO:0007669"/>
    <property type="project" value="InterPro"/>
</dbReference>
<dbReference type="Pfam" id="PF18916">
    <property type="entry name" value="Lycopene_cyc"/>
    <property type="match status" value="1"/>
</dbReference>
<dbReference type="GO" id="GO:0045436">
    <property type="term" value="F:lycopene beta cyclase activity"/>
    <property type="evidence" value="ECO:0007669"/>
    <property type="project" value="UniProtKB-ARBA"/>
</dbReference>
<keyword evidence="7" id="KW-0413">Isomerase</keyword>
<organism evidence="10 11">
    <name type="scientific">Longimycelium tulufanense</name>
    <dbReference type="NCBI Taxonomy" id="907463"/>
    <lineage>
        <taxon>Bacteria</taxon>
        <taxon>Bacillati</taxon>
        <taxon>Actinomycetota</taxon>
        <taxon>Actinomycetes</taxon>
        <taxon>Pseudonocardiales</taxon>
        <taxon>Pseudonocardiaceae</taxon>
        <taxon>Longimycelium</taxon>
    </lineage>
</organism>
<keyword evidence="4" id="KW-0125">Carotenoid biosynthesis</keyword>
<dbReference type="RefSeq" id="WP_308424767.1">
    <property type="nucleotide sequence ID" value="NZ_BMMK01000015.1"/>
</dbReference>
<comment type="pathway">
    <text evidence="2">Carotenoid biosynthesis.</text>
</comment>
<evidence type="ECO:0000256" key="2">
    <source>
        <dbReference type="ARBA" id="ARBA00004829"/>
    </source>
</evidence>
<feature type="domain" description="Lycopene cyclase" evidence="9">
    <location>
        <begin position="50"/>
        <end position="107"/>
    </location>
</feature>
<reference evidence="10" key="1">
    <citation type="journal article" date="2014" name="Int. J. Syst. Evol. Microbiol.">
        <title>Complete genome sequence of Corynebacterium casei LMG S-19264T (=DSM 44701T), isolated from a smear-ripened cheese.</title>
        <authorList>
            <consortium name="US DOE Joint Genome Institute (JGI-PGF)"/>
            <person name="Walter F."/>
            <person name="Albersmeier A."/>
            <person name="Kalinowski J."/>
            <person name="Ruckert C."/>
        </authorList>
    </citation>
    <scope>NUCLEOTIDE SEQUENCE</scope>
    <source>
        <strain evidence="10">CGMCC 4.5737</strain>
    </source>
</reference>
<keyword evidence="3 8" id="KW-0812">Transmembrane</keyword>
<evidence type="ECO:0000256" key="4">
    <source>
        <dbReference type="ARBA" id="ARBA00022746"/>
    </source>
</evidence>
<name>A0A8J3FXA0_9PSEU</name>
<feature type="transmembrane region" description="Helical" evidence="8">
    <location>
        <begin position="92"/>
        <end position="113"/>
    </location>
</feature>
<evidence type="ECO:0000256" key="7">
    <source>
        <dbReference type="ARBA" id="ARBA00023235"/>
    </source>
</evidence>
<comment type="subcellular location">
    <subcellularLocation>
        <location evidence="1">Membrane</location>
        <topology evidence="1">Multi-pass membrane protein</topology>
    </subcellularLocation>
</comment>
<feature type="transmembrane region" description="Helical" evidence="8">
    <location>
        <begin position="51"/>
        <end position="72"/>
    </location>
</feature>
<comment type="caution">
    <text evidence="10">The sequence shown here is derived from an EMBL/GenBank/DDBJ whole genome shotgun (WGS) entry which is preliminary data.</text>
</comment>
<dbReference type="AlphaFoldDB" id="A0A8J3FXA0"/>
<evidence type="ECO:0000256" key="3">
    <source>
        <dbReference type="ARBA" id="ARBA00022692"/>
    </source>
</evidence>
<accession>A0A8J3FXA0</accession>
<keyword evidence="5 8" id="KW-1133">Transmembrane helix</keyword>
<sequence>MFQVVEPREAFVGSDGFEYLWLMAGCVLITLPLEFLGAGVYRRPERLARTLLPVIGVFLAWDLIGFVRGHWGFNPQFVTGVTLPGGLPVEELVFFVVIPLCALLTYEAVSGLFDRRPQPLTGFGVGGTS</sequence>
<dbReference type="NCBIfam" id="TIGR03462">
    <property type="entry name" value="CarR_dom_SF"/>
    <property type="match status" value="1"/>
</dbReference>
<evidence type="ECO:0000256" key="5">
    <source>
        <dbReference type="ARBA" id="ARBA00022989"/>
    </source>
</evidence>
<dbReference type="EMBL" id="BMMK01000015">
    <property type="protein sequence ID" value="GGM60315.1"/>
    <property type="molecule type" value="Genomic_DNA"/>
</dbReference>
<evidence type="ECO:0000259" key="9">
    <source>
        <dbReference type="Pfam" id="PF18916"/>
    </source>
</evidence>
<reference evidence="10" key="2">
    <citation type="submission" date="2020-09" db="EMBL/GenBank/DDBJ databases">
        <authorList>
            <person name="Sun Q."/>
            <person name="Zhou Y."/>
        </authorList>
    </citation>
    <scope>NUCLEOTIDE SEQUENCE</scope>
    <source>
        <strain evidence="10">CGMCC 4.5737</strain>
    </source>
</reference>
<protein>
    <recommendedName>
        <fullName evidence="9">Lycopene cyclase domain-containing protein</fullName>
    </recommendedName>
</protein>
<evidence type="ECO:0000313" key="11">
    <source>
        <dbReference type="Proteomes" id="UP000637578"/>
    </source>
</evidence>
<keyword evidence="11" id="KW-1185">Reference proteome</keyword>
<evidence type="ECO:0000256" key="1">
    <source>
        <dbReference type="ARBA" id="ARBA00004141"/>
    </source>
</evidence>
<dbReference type="Proteomes" id="UP000637578">
    <property type="component" value="Unassembled WGS sequence"/>
</dbReference>
<keyword evidence="6 8" id="KW-0472">Membrane</keyword>
<evidence type="ECO:0000256" key="8">
    <source>
        <dbReference type="SAM" id="Phobius"/>
    </source>
</evidence>
<gene>
    <name evidence="10" type="ORF">GCM10012275_34330</name>
</gene>
<feature type="transmembrane region" description="Helical" evidence="8">
    <location>
        <begin position="20"/>
        <end position="39"/>
    </location>
</feature>
<proteinExistence type="predicted"/>
<dbReference type="InterPro" id="IPR017825">
    <property type="entry name" value="Lycopene_cyclase_dom"/>
</dbReference>